<protein>
    <submittedName>
        <fullName evidence="2">HD domain-containing protein</fullName>
    </submittedName>
</protein>
<dbReference type="PANTHER" id="PTHR43155">
    <property type="entry name" value="CYCLIC DI-GMP PHOSPHODIESTERASE PA4108-RELATED"/>
    <property type="match status" value="1"/>
</dbReference>
<dbReference type="PANTHER" id="PTHR43155:SF2">
    <property type="entry name" value="CYCLIC DI-GMP PHOSPHODIESTERASE PA4108"/>
    <property type="match status" value="1"/>
</dbReference>
<keyword evidence="3" id="KW-1185">Reference proteome</keyword>
<organism evidence="2 3">
    <name type="scientific">Paenibacillus mellifer</name>
    <dbReference type="NCBI Taxonomy" id="2937794"/>
    <lineage>
        <taxon>Bacteria</taxon>
        <taxon>Bacillati</taxon>
        <taxon>Bacillota</taxon>
        <taxon>Bacilli</taxon>
        <taxon>Bacillales</taxon>
        <taxon>Paenibacillaceae</taxon>
        <taxon>Paenibacillus</taxon>
    </lineage>
</organism>
<feature type="domain" description="HD-GYP" evidence="1">
    <location>
        <begin position="110"/>
        <end position="305"/>
    </location>
</feature>
<name>A0A9X1XVT9_9BACL</name>
<dbReference type="CDD" id="cd00077">
    <property type="entry name" value="HDc"/>
    <property type="match status" value="1"/>
</dbReference>
<evidence type="ECO:0000313" key="3">
    <source>
        <dbReference type="Proteomes" id="UP001139534"/>
    </source>
</evidence>
<gene>
    <name evidence="2" type="ORF">M0651_07160</name>
</gene>
<comment type="caution">
    <text evidence="2">The sequence shown here is derived from an EMBL/GenBank/DDBJ whole genome shotgun (WGS) entry which is preliminary data.</text>
</comment>
<accession>A0A9X1XVT9</accession>
<dbReference type="PROSITE" id="PS51832">
    <property type="entry name" value="HD_GYP"/>
    <property type="match status" value="1"/>
</dbReference>
<dbReference type="Pfam" id="PF13487">
    <property type="entry name" value="HD_5"/>
    <property type="match status" value="1"/>
</dbReference>
<dbReference type="InterPro" id="IPR037522">
    <property type="entry name" value="HD_GYP_dom"/>
</dbReference>
<dbReference type="SMART" id="SM00471">
    <property type="entry name" value="HDc"/>
    <property type="match status" value="1"/>
</dbReference>
<dbReference type="EMBL" id="JALPRK010000004">
    <property type="protein sequence ID" value="MCK8486955.1"/>
    <property type="molecule type" value="Genomic_DNA"/>
</dbReference>
<evidence type="ECO:0000313" key="2">
    <source>
        <dbReference type="EMBL" id="MCK8486955.1"/>
    </source>
</evidence>
<dbReference type="NCBIfam" id="TIGR00277">
    <property type="entry name" value="HDIG"/>
    <property type="match status" value="1"/>
</dbReference>
<reference evidence="2" key="1">
    <citation type="submission" date="2022-04" db="EMBL/GenBank/DDBJ databases">
        <authorList>
            <person name="Seo M.-J."/>
        </authorList>
    </citation>
    <scope>NUCLEOTIDE SEQUENCE</scope>
    <source>
        <strain evidence="2">MBLB2552</strain>
    </source>
</reference>
<dbReference type="InterPro" id="IPR006675">
    <property type="entry name" value="HDIG_dom"/>
</dbReference>
<proteinExistence type="predicted"/>
<dbReference type="InterPro" id="IPR003607">
    <property type="entry name" value="HD/PDEase_dom"/>
</dbReference>
<dbReference type="AlphaFoldDB" id="A0A9X1XVT9"/>
<sequence>MKTHVMELQEGDRLRTDVFNRAGLHVLPKGTSIHTEEIALLIRQSIDYVDIELRTGEDDLNSDKNPSFTQRLRDNFYFTVKGYQALFLEALTTGKFNQSMVEQQLVPMLEALDQSKDVVSLLIAFSEEDVNIYNHSLQVGLLSYYIATWLGHSPDECYEISKAGYLHDIGKSRVRQSLRNREHELIGEEREEMNRHTSYGYEIIRRSTGEEVTALVALQHHEREDGSGYPARLRKEKIHPYAEIVAVANEYIAMTSPDASGTRQDLLTVLRNIYMMGFGMLNEKAVQALTSNLLPNFIGKKVKLSNGETATIVWNNPSDIFKPLVQIDEWQFRDLSRERDIELVQVFV</sequence>
<dbReference type="Proteomes" id="UP001139534">
    <property type="component" value="Unassembled WGS sequence"/>
</dbReference>
<evidence type="ECO:0000259" key="1">
    <source>
        <dbReference type="PROSITE" id="PS51832"/>
    </source>
</evidence>
<dbReference type="RefSeq" id="WP_248551157.1">
    <property type="nucleotide sequence ID" value="NZ_JALPRK010000004.1"/>
</dbReference>
<dbReference type="Gene3D" id="1.10.3210.10">
    <property type="entry name" value="Hypothetical protein af1432"/>
    <property type="match status" value="1"/>
</dbReference>
<dbReference type="SUPFAM" id="SSF109604">
    <property type="entry name" value="HD-domain/PDEase-like"/>
    <property type="match status" value="1"/>
</dbReference>